<dbReference type="EMBL" id="SNZB01000001">
    <property type="protein sequence ID" value="TDR23811.1"/>
    <property type="molecule type" value="Genomic_DNA"/>
</dbReference>
<sequence length="258" mass="28107">MKKSVMVLIVLLLMGCGEAPTANQQSTTKQTANNKTSQAESSQLNTPPVSTQGVDFSAYMNKDSICGILSQDALHQMFNIPGEITTEVEHSGAVTCRYSWSYKTLKDRKQATDNGKSYDFGQASKYSARAISNEARLIISLSATEKTAVNFVPEILNQAEIEAQIEQLKAETTDRNQSMDHSELEKLLEKKKQSLIKKNQLNTAIDHVGDAAYWTQIAGGGLHVLAGQVHVYISPLIATEMGADVENAVAVLARMVGQ</sequence>
<accession>A0A4V3DJ00</accession>
<evidence type="ECO:0000256" key="1">
    <source>
        <dbReference type="SAM" id="MobiDB-lite"/>
    </source>
</evidence>
<feature type="region of interest" description="Disordered" evidence="1">
    <location>
        <begin position="22"/>
        <end position="49"/>
    </location>
</feature>
<dbReference type="PROSITE" id="PS51257">
    <property type="entry name" value="PROKAR_LIPOPROTEIN"/>
    <property type="match status" value="1"/>
</dbReference>
<reference evidence="3 4" key="1">
    <citation type="submission" date="2019-03" db="EMBL/GenBank/DDBJ databases">
        <title>Genomic Encyclopedia of Type Strains, Phase IV (KMG-IV): sequencing the most valuable type-strain genomes for metagenomic binning, comparative biology and taxonomic classification.</title>
        <authorList>
            <person name="Goeker M."/>
        </authorList>
    </citation>
    <scope>NUCLEOTIDE SEQUENCE [LARGE SCALE GENOMIC DNA]</scope>
    <source>
        <strain evidence="3 4">DSM 25488</strain>
    </source>
</reference>
<proteinExistence type="predicted"/>
<evidence type="ECO:0000313" key="3">
    <source>
        <dbReference type="EMBL" id="TDR23811.1"/>
    </source>
</evidence>
<evidence type="ECO:0000256" key="2">
    <source>
        <dbReference type="SAM" id="SignalP"/>
    </source>
</evidence>
<feature type="signal peptide" evidence="2">
    <location>
        <begin position="1"/>
        <end position="22"/>
    </location>
</feature>
<evidence type="ECO:0000313" key="4">
    <source>
        <dbReference type="Proteomes" id="UP000295724"/>
    </source>
</evidence>
<gene>
    <name evidence="3" type="ORF">C8D91_0677</name>
</gene>
<dbReference type="Proteomes" id="UP000295724">
    <property type="component" value="Unassembled WGS sequence"/>
</dbReference>
<keyword evidence="2" id="KW-0732">Signal</keyword>
<protein>
    <submittedName>
        <fullName evidence="3">Uncharacterized protein</fullName>
    </submittedName>
</protein>
<dbReference type="AlphaFoldDB" id="A0A4V3DJ00"/>
<dbReference type="RefSeq" id="WP_099017579.1">
    <property type="nucleotide sequence ID" value="NZ_NIHB01000001.1"/>
</dbReference>
<keyword evidence="4" id="KW-1185">Reference proteome</keyword>
<name>A0A4V3DJ00_9GAMM</name>
<feature type="chain" id="PRO_5020504339" evidence="2">
    <location>
        <begin position="23"/>
        <end position="258"/>
    </location>
</feature>
<organism evidence="3 4">
    <name type="scientific">Marinicella litoralis</name>
    <dbReference type="NCBI Taxonomy" id="644220"/>
    <lineage>
        <taxon>Bacteria</taxon>
        <taxon>Pseudomonadati</taxon>
        <taxon>Pseudomonadota</taxon>
        <taxon>Gammaproteobacteria</taxon>
        <taxon>Lysobacterales</taxon>
        <taxon>Marinicellaceae</taxon>
        <taxon>Marinicella</taxon>
    </lineage>
</organism>
<comment type="caution">
    <text evidence="3">The sequence shown here is derived from an EMBL/GenBank/DDBJ whole genome shotgun (WGS) entry which is preliminary data.</text>
</comment>